<dbReference type="EMBL" id="JAPFFM010000020">
    <property type="protein sequence ID" value="KAJ6682759.1"/>
    <property type="molecule type" value="Genomic_DNA"/>
</dbReference>
<evidence type="ECO:0000256" key="11">
    <source>
        <dbReference type="ARBA" id="ARBA00023180"/>
    </source>
</evidence>
<comment type="pathway">
    <text evidence="2">Glycan metabolism; pectin degradation; 2-dehydro-3-deoxy-D-gluconate from pectin: step 1/5.</text>
</comment>
<organism evidence="17 18">
    <name type="scientific">Salix koriyanagi</name>
    <dbReference type="NCBI Taxonomy" id="2511006"/>
    <lineage>
        <taxon>Eukaryota</taxon>
        <taxon>Viridiplantae</taxon>
        <taxon>Streptophyta</taxon>
        <taxon>Embryophyta</taxon>
        <taxon>Tracheophyta</taxon>
        <taxon>Spermatophyta</taxon>
        <taxon>Magnoliopsida</taxon>
        <taxon>eudicotyledons</taxon>
        <taxon>Gunneridae</taxon>
        <taxon>Pentapetalae</taxon>
        <taxon>rosids</taxon>
        <taxon>fabids</taxon>
        <taxon>Malpighiales</taxon>
        <taxon>Salicaceae</taxon>
        <taxon>Saliceae</taxon>
        <taxon>Salix</taxon>
    </lineage>
</organism>
<dbReference type="Gene3D" id="2.160.20.10">
    <property type="entry name" value="Single-stranded right-handed beta-helix, Pectin lyase-like"/>
    <property type="match status" value="1"/>
</dbReference>
<dbReference type="AlphaFoldDB" id="A0A9Q0SM32"/>
<evidence type="ECO:0000256" key="13">
    <source>
        <dbReference type="ARBA" id="ARBA00047928"/>
    </source>
</evidence>
<evidence type="ECO:0000256" key="7">
    <source>
        <dbReference type="ARBA" id="ARBA00022525"/>
    </source>
</evidence>
<evidence type="ECO:0000313" key="18">
    <source>
        <dbReference type="Proteomes" id="UP001151752"/>
    </source>
</evidence>
<feature type="domain" description="Pectinesterase inhibitor" evidence="16">
    <location>
        <begin position="65"/>
        <end position="214"/>
    </location>
</feature>
<reference evidence="17" key="1">
    <citation type="submission" date="2022-11" db="EMBL/GenBank/DDBJ databases">
        <authorList>
            <person name="Hyden B.L."/>
            <person name="Feng K."/>
            <person name="Yates T."/>
            <person name="Jawdy S."/>
            <person name="Smart L.B."/>
            <person name="Muchero W."/>
        </authorList>
    </citation>
    <scope>NUCLEOTIDE SEQUENCE</scope>
    <source>
        <tissue evidence="17">Shoot tip</tissue>
    </source>
</reference>
<feature type="region of interest" description="Disordered" evidence="15">
    <location>
        <begin position="47"/>
        <end position="68"/>
    </location>
</feature>
<dbReference type="InterPro" id="IPR011050">
    <property type="entry name" value="Pectin_lyase_fold/virulence"/>
</dbReference>
<accession>A0A9Q0SM32</accession>
<keyword evidence="9" id="KW-0063">Aspartyl esterase</keyword>
<dbReference type="FunFam" id="2.160.20.10:FF:000029">
    <property type="entry name" value="Pectinesterase 4"/>
    <property type="match status" value="1"/>
</dbReference>
<comment type="similarity">
    <text evidence="4">In the C-terminal section; belongs to the pectinesterase family.</text>
</comment>
<evidence type="ECO:0000256" key="6">
    <source>
        <dbReference type="ARBA" id="ARBA00022512"/>
    </source>
</evidence>
<protein>
    <recommendedName>
        <fullName evidence="5">pectinesterase</fullName>
        <ecNumber evidence="5">3.1.1.11</ecNumber>
    </recommendedName>
</protein>
<dbReference type="FunFam" id="1.20.140.40:FF:000021">
    <property type="entry name" value="Probable pectinesterase/pectinesterase inhibitor 51"/>
    <property type="match status" value="1"/>
</dbReference>
<evidence type="ECO:0000256" key="4">
    <source>
        <dbReference type="ARBA" id="ARBA00007786"/>
    </source>
</evidence>
<dbReference type="Gene3D" id="1.20.140.40">
    <property type="entry name" value="Invertase/pectin methylesterase inhibitor family protein"/>
    <property type="match status" value="1"/>
</dbReference>
<keyword evidence="7" id="KW-0964">Secreted</keyword>
<dbReference type="SUPFAM" id="SSF101148">
    <property type="entry name" value="Plant invertase/pectin methylesterase inhibitor"/>
    <property type="match status" value="1"/>
</dbReference>
<dbReference type="NCBIfam" id="TIGR01614">
    <property type="entry name" value="PME_inhib"/>
    <property type="match status" value="1"/>
</dbReference>
<dbReference type="SUPFAM" id="SSF51126">
    <property type="entry name" value="Pectin lyase-like"/>
    <property type="match status" value="1"/>
</dbReference>
<evidence type="ECO:0000256" key="10">
    <source>
        <dbReference type="ARBA" id="ARBA00023157"/>
    </source>
</evidence>
<evidence type="ECO:0000256" key="5">
    <source>
        <dbReference type="ARBA" id="ARBA00013229"/>
    </source>
</evidence>
<dbReference type="InterPro" id="IPR006501">
    <property type="entry name" value="Pectinesterase_inhib_dom"/>
</dbReference>
<feature type="region of interest" description="Disordered" evidence="15">
    <location>
        <begin position="225"/>
        <end position="257"/>
    </location>
</feature>
<evidence type="ECO:0000313" key="17">
    <source>
        <dbReference type="EMBL" id="KAJ6682759.1"/>
    </source>
</evidence>
<comment type="catalytic activity">
    <reaction evidence="13">
        <text>[(1-&gt;4)-alpha-D-galacturonosyl methyl ester](n) + n H2O = [(1-&gt;4)-alpha-D-galacturonosyl](n) + n methanol + n H(+)</text>
        <dbReference type="Rhea" id="RHEA:22380"/>
        <dbReference type="Rhea" id="RHEA-COMP:14570"/>
        <dbReference type="Rhea" id="RHEA-COMP:14573"/>
        <dbReference type="ChEBI" id="CHEBI:15377"/>
        <dbReference type="ChEBI" id="CHEBI:15378"/>
        <dbReference type="ChEBI" id="CHEBI:17790"/>
        <dbReference type="ChEBI" id="CHEBI:140522"/>
        <dbReference type="ChEBI" id="CHEBI:140523"/>
        <dbReference type="EC" id="3.1.1.11"/>
    </reaction>
</comment>
<dbReference type="CDD" id="cd15798">
    <property type="entry name" value="PMEI-like_3"/>
    <property type="match status" value="1"/>
</dbReference>
<dbReference type="GO" id="GO:0042545">
    <property type="term" value="P:cell wall modification"/>
    <property type="evidence" value="ECO:0007669"/>
    <property type="project" value="InterPro"/>
</dbReference>
<dbReference type="GO" id="GO:0004857">
    <property type="term" value="F:enzyme inhibitor activity"/>
    <property type="evidence" value="ECO:0007669"/>
    <property type="project" value="InterPro"/>
</dbReference>
<sequence length="547" mass="59458">MTTLTTELTSFFTFSWLHFSPSPSFLSFFSSSPSSSSATLKINPRRHLAEQEQKPVSKPPSFATTTPSEIPQACKATRFQDTCVSSLSNANVPPNPSPLQIIQSAISLSDANLKTAQSMVKSILESSAGNVNRTTAAKTCMEVLSNSQYRMARSSGDALPRGKIKDARAWMSAALLFQYDCSSALKYANDTSLTDQTMSFLDTLMSFSSNALSMIVNYDAFGNDTKSWGPPKTERDGVWESGSETGSGGDSGSWLSGGVPSNLTPDVTVCKNGSGSGCYKTVQEAVNTAPDNEWGRRTVITGSLTAGQPGISTYNTATVGVLGDGFMARGLTIQNTAGAPTHQAVAFRSDGDLSIIENCEFLGNQDTLYAHSLRQFYKSCRIEGNVDFIFGNSAAIFQDCQILIRPRQENPEKGEKNAVTAHGRTDPAQSTGFVFQNCLINGTEEYSALYRSNPSVHKNFLGRPWKEYSRTVFIHCNLEALVTPQGWLPWSGDFALKTLYYGEFENSGPGSNSSQRESWSSRIPAQHVDAYSVQNFIQGDEWIPQSS</sequence>
<dbReference type="Pfam" id="PF01095">
    <property type="entry name" value="Pectinesterase"/>
    <property type="match status" value="1"/>
</dbReference>
<evidence type="ECO:0000256" key="1">
    <source>
        <dbReference type="ARBA" id="ARBA00004191"/>
    </source>
</evidence>
<reference evidence="17" key="2">
    <citation type="journal article" date="2023" name="Int. J. Mol. Sci.">
        <title>De Novo Assembly and Annotation of 11 Diverse Shrub Willow (Salix) Genomes Reveals Novel Gene Organization in Sex-Linked Regions.</title>
        <authorList>
            <person name="Hyden B."/>
            <person name="Feng K."/>
            <person name="Yates T.B."/>
            <person name="Jawdy S."/>
            <person name="Cereghino C."/>
            <person name="Smart L.B."/>
            <person name="Muchero W."/>
        </authorList>
    </citation>
    <scope>NUCLEOTIDE SEQUENCE</scope>
    <source>
        <tissue evidence="17">Shoot tip</tissue>
    </source>
</reference>
<evidence type="ECO:0000256" key="2">
    <source>
        <dbReference type="ARBA" id="ARBA00005184"/>
    </source>
</evidence>
<dbReference type="EC" id="3.1.1.11" evidence="5"/>
<dbReference type="InterPro" id="IPR035513">
    <property type="entry name" value="Invertase/methylesterase_inhib"/>
</dbReference>
<keyword evidence="8" id="KW-0378">Hydrolase</keyword>
<evidence type="ECO:0000256" key="12">
    <source>
        <dbReference type="ARBA" id="ARBA00023316"/>
    </source>
</evidence>
<dbReference type="Pfam" id="PF04043">
    <property type="entry name" value="PMEI"/>
    <property type="match status" value="1"/>
</dbReference>
<keyword evidence="6" id="KW-0134">Cell wall</keyword>
<comment type="function">
    <text evidence="14">Acts in the modification of cell walls via demethylesterification of cell wall pectin.</text>
</comment>
<keyword evidence="11" id="KW-0325">Glycoprotein</keyword>
<evidence type="ECO:0000256" key="14">
    <source>
        <dbReference type="ARBA" id="ARBA00057335"/>
    </source>
</evidence>
<keyword evidence="18" id="KW-1185">Reference proteome</keyword>
<evidence type="ECO:0000259" key="16">
    <source>
        <dbReference type="SMART" id="SM00856"/>
    </source>
</evidence>
<dbReference type="InterPro" id="IPR012334">
    <property type="entry name" value="Pectin_lyas_fold"/>
</dbReference>
<keyword evidence="10" id="KW-1015">Disulfide bond</keyword>
<dbReference type="GO" id="GO:0030599">
    <property type="term" value="F:pectinesterase activity"/>
    <property type="evidence" value="ECO:0007669"/>
    <property type="project" value="UniProtKB-EC"/>
</dbReference>
<proteinExistence type="inferred from homology"/>
<evidence type="ECO:0000256" key="9">
    <source>
        <dbReference type="ARBA" id="ARBA00023085"/>
    </source>
</evidence>
<gene>
    <name evidence="17" type="ORF">OIU74_020908</name>
</gene>
<evidence type="ECO:0000256" key="3">
    <source>
        <dbReference type="ARBA" id="ARBA00006027"/>
    </source>
</evidence>
<comment type="caution">
    <text evidence="17">The sequence shown here is derived from an EMBL/GenBank/DDBJ whole genome shotgun (WGS) entry which is preliminary data.</text>
</comment>
<evidence type="ECO:0000256" key="8">
    <source>
        <dbReference type="ARBA" id="ARBA00022801"/>
    </source>
</evidence>
<name>A0A9Q0SM32_9ROSI</name>
<evidence type="ECO:0000256" key="15">
    <source>
        <dbReference type="SAM" id="MobiDB-lite"/>
    </source>
</evidence>
<comment type="subcellular location">
    <subcellularLocation>
        <location evidence="1">Secreted</location>
        <location evidence="1">Cell wall</location>
    </subcellularLocation>
</comment>
<dbReference type="PANTHER" id="PTHR31707">
    <property type="entry name" value="PECTINESTERASE"/>
    <property type="match status" value="1"/>
</dbReference>
<comment type="similarity">
    <text evidence="3">In the N-terminal section; belongs to the PMEI family.</text>
</comment>
<dbReference type="SMART" id="SM00856">
    <property type="entry name" value="PMEI"/>
    <property type="match status" value="1"/>
</dbReference>
<dbReference type="Proteomes" id="UP001151752">
    <property type="component" value="Chromosome 5"/>
</dbReference>
<keyword evidence="12" id="KW-0961">Cell wall biogenesis/degradation</keyword>
<dbReference type="InterPro" id="IPR000070">
    <property type="entry name" value="Pectinesterase_cat"/>
</dbReference>